<dbReference type="Proteomes" id="UP000664466">
    <property type="component" value="Unassembled WGS sequence"/>
</dbReference>
<dbReference type="EMBL" id="JAFMPM010000004">
    <property type="protein sequence ID" value="MBO0611484.1"/>
    <property type="molecule type" value="Genomic_DNA"/>
</dbReference>
<evidence type="ECO:0000313" key="4">
    <source>
        <dbReference type="Proteomes" id="UP000664466"/>
    </source>
</evidence>
<sequence length="153" mass="17133">MSKPVPYAALNIRIQNATKKRLEAYAAAKGQSQGSIVEAALREYLDDSSQATLILRELGRLRRGVGRIERNLDVMDAGLAGFVQMWLAYNPPLPTGQKEAAQAMAAERFDQFITFIQHQIKQNKTFIAQVAEDDLLKNEDIRALLDMEREGKA</sequence>
<dbReference type="InterPro" id="IPR013321">
    <property type="entry name" value="Arc_rbn_hlx_hlx"/>
</dbReference>
<dbReference type="SUPFAM" id="SSF47598">
    <property type="entry name" value="Ribbon-helix-helix"/>
    <property type="match status" value="1"/>
</dbReference>
<reference evidence="2 4" key="1">
    <citation type="submission" date="2021-03" db="EMBL/GenBank/DDBJ databases">
        <title>Draft genome and methylome analysis of Thiotrix fructosivoruns ATCC 49748.</title>
        <authorList>
            <person name="Fomenkov A."/>
            <person name="Grabovich M.Y."/>
            <person name="Roberts R.J."/>
        </authorList>
    </citation>
    <scope>NUCLEOTIDE SEQUENCE [LARGE SCALE GENOMIC DNA]</scope>
    <source>
        <strain evidence="2 4">ATCC 49748</strain>
        <plasmid evidence="2">pTfr153</plasmid>
    </source>
</reference>
<evidence type="ECO:0000313" key="3">
    <source>
        <dbReference type="EMBL" id="QTX12959.1"/>
    </source>
</evidence>
<protein>
    <submittedName>
        <fullName evidence="3">Ribbon-helix-helix protein, CopG family</fullName>
    </submittedName>
</protein>
<feature type="domain" description="Ribbon-helix-helix protein CopG" evidence="1">
    <location>
        <begin position="10"/>
        <end position="47"/>
    </location>
</feature>
<dbReference type="InterPro" id="IPR010985">
    <property type="entry name" value="Ribbon_hlx_hlx"/>
</dbReference>
<keyword evidence="3" id="KW-0614">Plasmid</keyword>
<proteinExistence type="predicted"/>
<dbReference type="EMBL" id="CP072750">
    <property type="protein sequence ID" value="QTX12959.1"/>
    <property type="molecule type" value="Genomic_DNA"/>
</dbReference>
<name>A0A8B0SPT4_9GAMM</name>
<dbReference type="InterPro" id="IPR002145">
    <property type="entry name" value="CopG"/>
</dbReference>
<evidence type="ECO:0000313" key="2">
    <source>
        <dbReference type="EMBL" id="MBO0611484.1"/>
    </source>
</evidence>
<geneLocation type="plasmid" evidence="3">
    <name>pTfr153</name>
</geneLocation>
<dbReference type="RefSeq" id="WP_207249129.1">
    <property type="nucleotide sequence ID" value="NZ_CP072750.1"/>
</dbReference>
<organism evidence="3">
    <name type="scientific">Thiothrix fructosivorans</name>
    <dbReference type="NCBI Taxonomy" id="111770"/>
    <lineage>
        <taxon>Bacteria</taxon>
        <taxon>Pseudomonadati</taxon>
        <taxon>Pseudomonadota</taxon>
        <taxon>Gammaproteobacteria</taxon>
        <taxon>Thiotrichales</taxon>
        <taxon>Thiotrichaceae</taxon>
        <taxon>Thiothrix</taxon>
    </lineage>
</organism>
<dbReference type="Gene3D" id="1.10.1220.10">
    <property type="entry name" value="Met repressor-like"/>
    <property type="match status" value="1"/>
</dbReference>
<gene>
    <name evidence="2" type="ORF">J1836_00865</name>
    <name evidence="3" type="ORF">J1836_020555</name>
</gene>
<accession>A0A8B0SPT4</accession>
<evidence type="ECO:0000259" key="1">
    <source>
        <dbReference type="Pfam" id="PF01402"/>
    </source>
</evidence>
<reference evidence="3" key="2">
    <citation type="submission" date="2021-04" db="EMBL/GenBank/DDBJ databases">
        <title>Complete Genome and methylome analysis of Thiothrix fructosivorans ATCC 49748.</title>
        <authorList>
            <person name="Fomenkov A."/>
            <person name="Sun L."/>
            <person name="Vincze T."/>
            <person name="Grabovich M.Y."/>
            <person name="Roberts R.J."/>
        </authorList>
    </citation>
    <scope>NUCLEOTIDE SEQUENCE</scope>
    <source>
        <strain evidence="3">ATCC 49748</strain>
        <plasmid evidence="3">pTfr153</plasmid>
    </source>
</reference>
<dbReference type="GO" id="GO:0006355">
    <property type="term" value="P:regulation of DNA-templated transcription"/>
    <property type="evidence" value="ECO:0007669"/>
    <property type="project" value="InterPro"/>
</dbReference>
<dbReference type="Pfam" id="PF01402">
    <property type="entry name" value="RHH_1"/>
    <property type="match status" value="1"/>
</dbReference>
<dbReference type="AlphaFoldDB" id="A0A8B0SPT4"/>
<keyword evidence="4" id="KW-1185">Reference proteome</keyword>